<dbReference type="Gene3D" id="3.30.1150.10">
    <property type="match status" value="1"/>
</dbReference>
<dbReference type="Pfam" id="PF05569">
    <property type="entry name" value="Peptidase_M56"/>
    <property type="match status" value="1"/>
</dbReference>
<dbReference type="RefSeq" id="WP_169524181.1">
    <property type="nucleotide sequence ID" value="NZ_JAAMPT010000207.1"/>
</dbReference>
<gene>
    <name evidence="3" type="ORF">G6042_09400</name>
</gene>
<proteinExistence type="predicted"/>
<feature type="transmembrane region" description="Helical" evidence="1">
    <location>
        <begin position="84"/>
        <end position="104"/>
    </location>
</feature>
<keyword evidence="1" id="KW-0812">Transmembrane</keyword>
<name>A0ABX1QWZ5_9FLAO</name>
<dbReference type="InterPro" id="IPR051045">
    <property type="entry name" value="TonB-dependent_transducer"/>
</dbReference>
<dbReference type="InterPro" id="IPR008756">
    <property type="entry name" value="Peptidase_M56"/>
</dbReference>
<evidence type="ECO:0000313" key="4">
    <source>
        <dbReference type="Proteomes" id="UP000767947"/>
    </source>
</evidence>
<dbReference type="SUPFAM" id="SSF74653">
    <property type="entry name" value="TolA/TonB C-terminal domain"/>
    <property type="match status" value="1"/>
</dbReference>
<dbReference type="PANTHER" id="PTHR33446">
    <property type="entry name" value="PROTEIN TONB-RELATED"/>
    <property type="match status" value="1"/>
</dbReference>
<keyword evidence="1" id="KW-1133">Transmembrane helix</keyword>
<evidence type="ECO:0000259" key="2">
    <source>
        <dbReference type="PROSITE" id="PS52015"/>
    </source>
</evidence>
<protein>
    <recommendedName>
        <fullName evidence="2">TonB C-terminal domain-containing protein</fullName>
    </recommendedName>
</protein>
<dbReference type="EMBL" id="JAAMPT010000207">
    <property type="protein sequence ID" value="NMH25482.1"/>
    <property type="molecule type" value="Genomic_DNA"/>
</dbReference>
<organism evidence="3 4">
    <name type="scientific">Flavobacterium solisilvae</name>
    <dbReference type="NCBI Taxonomy" id="1852019"/>
    <lineage>
        <taxon>Bacteria</taxon>
        <taxon>Pseudomonadati</taxon>
        <taxon>Bacteroidota</taxon>
        <taxon>Flavobacteriia</taxon>
        <taxon>Flavobacteriales</taxon>
        <taxon>Flavobacteriaceae</taxon>
        <taxon>Flavobacterium</taxon>
    </lineage>
</organism>
<keyword evidence="1" id="KW-0472">Membrane</keyword>
<dbReference type="PANTHER" id="PTHR33446:SF2">
    <property type="entry name" value="PROTEIN TONB"/>
    <property type="match status" value="1"/>
</dbReference>
<keyword evidence="4" id="KW-1185">Reference proteome</keyword>
<evidence type="ECO:0000313" key="3">
    <source>
        <dbReference type="EMBL" id="NMH25482.1"/>
    </source>
</evidence>
<reference evidence="3 4" key="1">
    <citation type="submission" date="2020-02" db="EMBL/GenBank/DDBJ databases">
        <title>Flavobacterium sp. genome.</title>
        <authorList>
            <person name="Jung H.S."/>
            <person name="Baek J.H."/>
            <person name="Jeon C.O."/>
        </authorList>
    </citation>
    <scope>NUCLEOTIDE SEQUENCE [LARGE SCALE GENOMIC DNA]</scope>
    <source>
        <strain evidence="3 4">SE-s27</strain>
    </source>
</reference>
<feature type="transmembrane region" description="Helical" evidence="1">
    <location>
        <begin position="34"/>
        <end position="54"/>
    </location>
</feature>
<feature type="transmembrane region" description="Helical" evidence="1">
    <location>
        <begin position="266"/>
        <end position="285"/>
    </location>
</feature>
<accession>A0ABX1QWZ5</accession>
<feature type="domain" description="TonB C-terminal" evidence="2">
    <location>
        <begin position="585"/>
        <end position="674"/>
    </location>
</feature>
<sequence>MIDFIITSSVCLTLFLAAYHLLLEKEKMHHFNRFYLLSSIVISLLIPFLNFEIIKEIPVEVSETVMVEGLIPSQAVFVEEETSVLPLIIWSLYGLITFGFFIRFGKNLLELISKTKSNPSVKYQNANLVLLDEKVLPHTFWNSIFINFDDYNSRNIEDELYTHELVHVTQKHTFDILFIETLKTIFWFNPLFYFYKKAIQLNHEFLADEEVIKSCDNVPFYQTLLLQKNSINHVFLTSNLNYQVTKKRLIMMTKNTSKTLALLKKVAILPILVGMIYFFCVEIVAQEKTKPIKTEKAEEQTIASTINKKDKNINPEEYFKGVRFKYYENKNGKLIFDKKYEELTEDEKKEIEISLLLGMQKPFEKKSPSIREMNDFKNSKKFAIWIDGKNVPNNELNKYKPKDFAHYSGSVILKNARTKKHPQPFQYWFYTQPYFEKNNMGKQIKKYPGDEIIIWKDGKALMLMPNEKSSVKAEATTKENDTIKKSKKAIEKVAINGNIYEKIEDKYFNEKGSFQTDGKTKHKNGYIKINNETCFYVTDNNGEIDYFDRYGNRINKNGEKLEPKSASNNEMHSTADLTEKPEFEGGMDDFYKYIAKNYKVPAEITKNKLKGKIFMSFIVEADGSLSNIKTIKDMGFGTGDEAVRILKNSPKWKPGKIDDKPVRTSYSLPITISN</sequence>
<comment type="caution">
    <text evidence="3">The sequence shown here is derived from an EMBL/GenBank/DDBJ whole genome shotgun (WGS) entry which is preliminary data.</text>
</comment>
<feature type="transmembrane region" description="Helical" evidence="1">
    <location>
        <begin position="6"/>
        <end position="22"/>
    </location>
</feature>
<evidence type="ECO:0000256" key="1">
    <source>
        <dbReference type="SAM" id="Phobius"/>
    </source>
</evidence>
<dbReference type="Proteomes" id="UP000767947">
    <property type="component" value="Unassembled WGS sequence"/>
</dbReference>
<dbReference type="Pfam" id="PF03544">
    <property type="entry name" value="TonB_C"/>
    <property type="match status" value="1"/>
</dbReference>
<dbReference type="PROSITE" id="PS52015">
    <property type="entry name" value="TONB_CTD"/>
    <property type="match status" value="1"/>
</dbReference>
<dbReference type="InterPro" id="IPR037682">
    <property type="entry name" value="TonB_C"/>
</dbReference>